<dbReference type="EMBL" id="BAAANY010000023">
    <property type="protein sequence ID" value="GAA1701143.1"/>
    <property type="molecule type" value="Genomic_DNA"/>
</dbReference>
<dbReference type="InterPro" id="IPR023845">
    <property type="entry name" value="DUF3817_TM"/>
</dbReference>
<dbReference type="RefSeq" id="WP_344313535.1">
    <property type="nucleotide sequence ID" value="NZ_BAAANY010000023.1"/>
</dbReference>
<evidence type="ECO:0000256" key="4">
    <source>
        <dbReference type="ARBA" id="ARBA00022989"/>
    </source>
</evidence>
<keyword evidence="4 6" id="KW-1133">Transmembrane helix</keyword>
<keyword evidence="9" id="KW-1185">Reference proteome</keyword>
<evidence type="ECO:0000256" key="1">
    <source>
        <dbReference type="ARBA" id="ARBA00004651"/>
    </source>
</evidence>
<feature type="domain" description="DUF3817" evidence="7">
    <location>
        <begin position="18"/>
        <end position="104"/>
    </location>
</feature>
<keyword evidence="3 6" id="KW-0812">Transmembrane</keyword>
<feature type="transmembrane region" description="Helical" evidence="6">
    <location>
        <begin position="50"/>
        <end position="70"/>
    </location>
</feature>
<evidence type="ECO:0000313" key="9">
    <source>
        <dbReference type="Proteomes" id="UP001500618"/>
    </source>
</evidence>
<evidence type="ECO:0000256" key="2">
    <source>
        <dbReference type="ARBA" id="ARBA00022475"/>
    </source>
</evidence>
<sequence length="113" mass="12732">MTDTQTRMTHQQLRGPLLRYRIFSYLTALGLLVLLFVAMPLEYFAHNPTVVGLVGPAHGLVYIIYLLCVFDLSNKLGWPMKRTILVMLAGVIPLASVFVERATERRILAETAD</sequence>
<evidence type="ECO:0000256" key="3">
    <source>
        <dbReference type="ARBA" id="ARBA00022692"/>
    </source>
</evidence>
<keyword evidence="5 6" id="KW-0472">Membrane</keyword>
<gene>
    <name evidence="8" type="ORF">GCM10009765_58370</name>
</gene>
<dbReference type="PANTHER" id="PTHR40077">
    <property type="entry name" value="MEMBRANE PROTEIN-RELATED"/>
    <property type="match status" value="1"/>
</dbReference>
<dbReference type="NCBIfam" id="TIGR03954">
    <property type="entry name" value="integ_memb_HG"/>
    <property type="match status" value="1"/>
</dbReference>
<feature type="transmembrane region" description="Helical" evidence="6">
    <location>
        <begin position="82"/>
        <end position="99"/>
    </location>
</feature>
<name>A0ABP4UCG1_9ACTN</name>
<feature type="transmembrane region" description="Helical" evidence="6">
    <location>
        <begin position="20"/>
        <end position="38"/>
    </location>
</feature>
<accession>A0ABP4UCG1</accession>
<dbReference type="PANTHER" id="PTHR40077:SF2">
    <property type="entry name" value="MEMBRANE PROTEIN"/>
    <property type="match status" value="1"/>
</dbReference>
<reference evidence="9" key="1">
    <citation type="journal article" date="2019" name="Int. J. Syst. Evol. Microbiol.">
        <title>The Global Catalogue of Microorganisms (GCM) 10K type strain sequencing project: providing services to taxonomists for standard genome sequencing and annotation.</title>
        <authorList>
            <consortium name="The Broad Institute Genomics Platform"/>
            <consortium name="The Broad Institute Genome Sequencing Center for Infectious Disease"/>
            <person name="Wu L."/>
            <person name="Ma J."/>
        </authorList>
    </citation>
    <scope>NUCLEOTIDE SEQUENCE [LARGE SCALE GENOMIC DNA]</scope>
    <source>
        <strain evidence="9">JCM 14718</strain>
    </source>
</reference>
<protein>
    <submittedName>
        <fullName evidence="8">DUF3817 domain-containing protein</fullName>
    </submittedName>
</protein>
<evidence type="ECO:0000256" key="6">
    <source>
        <dbReference type="SAM" id="Phobius"/>
    </source>
</evidence>
<comment type="subcellular location">
    <subcellularLocation>
        <location evidence="1">Cell membrane</location>
        <topology evidence="1">Multi-pass membrane protein</topology>
    </subcellularLocation>
</comment>
<proteinExistence type="predicted"/>
<organism evidence="8 9">
    <name type="scientific">Fodinicola feengrottensis</name>
    <dbReference type="NCBI Taxonomy" id="435914"/>
    <lineage>
        <taxon>Bacteria</taxon>
        <taxon>Bacillati</taxon>
        <taxon>Actinomycetota</taxon>
        <taxon>Actinomycetes</taxon>
        <taxon>Mycobacteriales</taxon>
        <taxon>Fodinicola</taxon>
    </lineage>
</organism>
<evidence type="ECO:0000256" key="5">
    <source>
        <dbReference type="ARBA" id="ARBA00023136"/>
    </source>
</evidence>
<evidence type="ECO:0000313" key="8">
    <source>
        <dbReference type="EMBL" id="GAA1701143.1"/>
    </source>
</evidence>
<comment type="caution">
    <text evidence="8">The sequence shown here is derived from an EMBL/GenBank/DDBJ whole genome shotgun (WGS) entry which is preliminary data.</text>
</comment>
<keyword evidence="2" id="KW-1003">Cell membrane</keyword>
<dbReference type="Proteomes" id="UP001500618">
    <property type="component" value="Unassembled WGS sequence"/>
</dbReference>
<evidence type="ECO:0000259" key="7">
    <source>
        <dbReference type="Pfam" id="PF12823"/>
    </source>
</evidence>
<dbReference type="Pfam" id="PF12823">
    <property type="entry name" value="DUF3817"/>
    <property type="match status" value="1"/>
</dbReference>